<evidence type="ECO:0000313" key="2">
    <source>
        <dbReference type="EMBL" id="RDZ29506.1"/>
    </source>
</evidence>
<name>A0A371K6G1_9GAMM</name>
<accession>A0A371K6G1</accession>
<organism evidence="2 3">
    <name type="scientific">Lysobacter silvisoli</name>
    <dbReference type="NCBI Taxonomy" id="2293254"/>
    <lineage>
        <taxon>Bacteria</taxon>
        <taxon>Pseudomonadati</taxon>
        <taxon>Pseudomonadota</taxon>
        <taxon>Gammaproteobacteria</taxon>
        <taxon>Lysobacterales</taxon>
        <taxon>Lysobacteraceae</taxon>
        <taxon>Lysobacter</taxon>
    </lineage>
</organism>
<keyword evidence="1" id="KW-0732">Signal</keyword>
<dbReference type="EMBL" id="QTSU01000001">
    <property type="protein sequence ID" value="RDZ29506.1"/>
    <property type="molecule type" value="Genomic_DNA"/>
</dbReference>
<keyword evidence="3" id="KW-1185">Reference proteome</keyword>
<comment type="caution">
    <text evidence="2">The sequence shown here is derived from an EMBL/GenBank/DDBJ whole genome shotgun (WGS) entry which is preliminary data.</text>
</comment>
<feature type="signal peptide" evidence="1">
    <location>
        <begin position="1"/>
        <end position="21"/>
    </location>
</feature>
<protein>
    <recommendedName>
        <fullName evidence="4">DUF4148 domain-containing protein</fullName>
    </recommendedName>
</protein>
<sequence length="101" mass="10922">MNARTVLFAVAMAAAALPASANEVVSSLSAETGLSQRKVQMILGNRTAYAEYPYTYQRSLAQFKRALGDERYQRLMAGHSIRVGDREVALSGVSARDVAAK</sequence>
<dbReference type="AlphaFoldDB" id="A0A371K6G1"/>
<dbReference type="Proteomes" id="UP000264492">
    <property type="component" value="Unassembled WGS sequence"/>
</dbReference>
<reference evidence="2 3" key="1">
    <citation type="submission" date="2018-08" db="EMBL/GenBank/DDBJ databases">
        <title>Lysobacter sp. zong2l5, whole genome shotgun sequence.</title>
        <authorList>
            <person name="Zhang X."/>
            <person name="Feng G."/>
            <person name="Zhu H."/>
        </authorList>
    </citation>
    <scope>NUCLEOTIDE SEQUENCE [LARGE SCALE GENOMIC DNA]</scope>
    <source>
        <strain evidence="3">zong2l5</strain>
    </source>
</reference>
<evidence type="ECO:0008006" key="4">
    <source>
        <dbReference type="Google" id="ProtNLM"/>
    </source>
</evidence>
<feature type="chain" id="PRO_5016902668" description="DUF4148 domain-containing protein" evidence="1">
    <location>
        <begin position="22"/>
        <end position="101"/>
    </location>
</feature>
<evidence type="ECO:0000313" key="3">
    <source>
        <dbReference type="Proteomes" id="UP000264492"/>
    </source>
</evidence>
<gene>
    <name evidence="2" type="ORF">DX914_10635</name>
</gene>
<evidence type="ECO:0000256" key="1">
    <source>
        <dbReference type="SAM" id="SignalP"/>
    </source>
</evidence>
<dbReference type="OrthoDB" id="5988399at2"/>
<proteinExistence type="predicted"/>
<dbReference type="RefSeq" id="WP_115858944.1">
    <property type="nucleotide sequence ID" value="NZ_QTSU01000001.1"/>
</dbReference>